<evidence type="ECO:0000259" key="9">
    <source>
        <dbReference type="Pfam" id="PF02781"/>
    </source>
</evidence>
<evidence type="ECO:0000256" key="3">
    <source>
        <dbReference type="ARBA" id="ARBA00022526"/>
    </source>
</evidence>
<proteinExistence type="inferred from homology"/>
<evidence type="ECO:0000256" key="1">
    <source>
        <dbReference type="ARBA" id="ARBA00004937"/>
    </source>
</evidence>
<evidence type="ECO:0000256" key="7">
    <source>
        <dbReference type="HAMAP-Rule" id="MF_00966"/>
    </source>
</evidence>
<dbReference type="InterPro" id="IPR001282">
    <property type="entry name" value="G6P_DH"/>
</dbReference>
<feature type="domain" description="Glucose-6-phosphate dehydrogenase C-terminal" evidence="9">
    <location>
        <begin position="215"/>
        <end position="512"/>
    </location>
</feature>
<dbReference type="PRINTS" id="PR00079">
    <property type="entry name" value="G6PDHDRGNASE"/>
</dbReference>
<evidence type="ECO:0000259" key="8">
    <source>
        <dbReference type="Pfam" id="PF00479"/>
    </source>
</evidence>
<keyword evidence="6 7" id="KW-0119">Carbohydrate metabolism</keyword>
<dbReference type="InterPro" id="IPR022675">
    <property type="entry name" value="G6P_DH_C"/>
</dbReference>
<dbReference type="Gene3D" id="3.30.360.10">
    <property type="entry name" value="Dihydrodipicolinate Reductase, domain 2"/>
    <property type="match status" value="1"/>
</dbReference>
<dbReference type="Pfam" id="PF02781">
    <property type="entry name" value="G6PD_C"/>
    <property type="match status" value="1"/>
</dbReference>
<dbReference type="GO" id="GO:0004345">
    <property type="term" value="F:glucose-6-phosphate dehydrogenase activity"/>
    <property type="evidence" value="ECO:0007669"/>
    <property type="project" value="UniProtKB-UniRule"/>
</dbReference>
<sequence>MRQSAVRAWDESEADVEQSREIPEPCTMILFGASGDLSGRKLVPALFRLFQEGLLPAEFTLVGTALVPMGHEGFRSRMRTAVEQALGAGGVDPAAWNAFARGLYYVPLDISSAGDYARLGGLLERVEVERRTRGNRLFYLAVSPALFGDVVDRLGESGLTRSDSRRWSRIVVEKPFGTDLPSARQLNTRLRRHFDESRIYRMDHYLGKEMVQNLLVLRLANGIFEPLWNRRHIDHVQVTCAEPLGVEGRGGYYEQAGVVRDMIQNHAFQVLSLIAMEPPASLEPEAVRDEKVRVLESARPFTPERIRAECVRGQYGPGLIAGAPVSGYRQEPGVSPTSGVETYAMLTMRFDNPRWAGVPFYVRSGKRMKERLTEVVVQFKEGRENLFGAGQRERMSANQLIIRIQPHESVTLRVAMKAPGRAVRVRDMDMSCFYAASHEGPPPEAYERLLLDGMLGVSTLYTREDMVERAWELVTPVLDAWSHTGAEPNYAAGTWGPADASRLLARHGHAWNGA</sequence>
<dbReference type="PANTHER" id="PTHR23429:SF0">
    <property type="entry name" value="GLUCOSE-6-PHOSPHATE 1-DEHYDROGENASE"/>
    <property type="match status" value="1"/>
</dbReference>
<feature type="binding site" evidence="7">
    <location>
        <position position="261"/>
    </location>
    <ligand>
        <name>substrate</name>
    </ligand>
</feature>
<dbReference type="GO" id="GO:0006006">
    <property type="term" value="P:glucose metabolic process"/>
    <property type="evidence" value="ECO:0007669"/>
    <property type="project" value="UniProtKB-KW"/>
</dbReference>
<accession>A0A084T062</accession>
<evidence type="ECO:0000313" key="11">
    <source>
        <dbReference type="Proteomes" id="UP000028547"/>
    </source>
</evidence>
<dbReference type="InterPro" id="IPR022674">
    <property type="entry name" value="G6P_DH_NAD-bd"/>
</dbReference>
<dbReference type="NCBIfam" id="TIGR00871">
    <property type="entry name" value="zwf"/>
    <property type="match status" value="1"/>
</dbReference>
<dbReference type="HAMAP" id="MF_00966">
    <property type="entry name" value="G6PD"/>
    <property type="match status" value="1"/>
</dbReference>
<dbReference type="Gene3D" id="3.40.50.720">
    <property type="entry name" value="NAD(P)-binding Rossmann-like Domain"/>
    <property type="match status" value="1"/>
</dbReference>
<dbReference type="PANTHER" id="PTHR23429">
    <property type="entry name" value="GLUCOSE-6-PHOSPHATE 1-DEHYDROGENASE G6PD"/>
    <property type="match status" value="1"/>
</dbReference>
<dbReference type="Pfam" id="PF00479">
    <property type="entry name" value="G6PD_N"/>
    <property type="match status" value="1"/>
</dbReference>
<reference evidence="10 11" key="1">
    <citation type="submission" date="2014-07" db="EMBL/GenBank/DDBJ databases">
        <title>Draft Genome Sequence of Gephyronic Acid Producer, Cystobacter violaceus Strain Cb vi76.</title>
        <authorList>
            <person name="Stevens D.C."/>
            <person name="Young J."/>
            <person name="Carmichael R."/>
            <person name="Tan J."/>
            <person name="Taylor R.E."/>
        </authorList>
    </citation>
    <scope>NUCLEOTIDE SEQUENCE [LARGE SCALE GENOMIC DNA]</scope>
    <source>
        <strain evidence="10 11">Cb vi76</strain>
    </source>
</reference>
<comment type="catalytic activity">
    <reaction evidence="7">
        <text>D-glucose 6-phosphate + NADP(+) = 6-phospho-D-glucono-1,5-lactone + NADPH + H(+)</text>
        <dbReference type="Rhea" id="RHEA:15841"/>
        <dbReference type="ChEBI" id="CHEBI:15378"/>
        <dbReference type="ChEBI" id="CHEBI:57783"/>
        <dbReference type="ChEBI" id="CHEBI:57955"/>
        <dbReference type="ChEBI" id="CHEBI:58349"/>
        <dbReference type="ChEBI" id="CHEBI:61548"/>
        <dbReference type="EC" id="1.1.1.49"/>
    </reaction>
</comment>
<comment type="caution">
    <text evidence="7">Lacks conserved residue(s) required for the propagation of feature annotation.</text>
</comment>
<dbReference type="PIRSF" id="PIRSF000110">
    <property type="entry name" value="G6PD"/>
    <property type="match status" value="1"/>
</dbReference>
<dbReference type="SUPFAM" id="SSF55347">
    <property type="entry name" value="Glyceraldehyde-3-phosphate dehydrogenase-like, C-terminal domain"/>
    <property type="match status" value="1"/>
</dbReference>
<feature type="binding site" evidence="7">
    <location>
        <position position="208"/>
    </location>
    <ligand>
        <name>substrate</name>
    </ligand>
</feature>
<gene>
    <name evidence="7" type="primary">zwf</name>
    <name evidence="10" type="ORF">Q664_04820</name>
</gene>
<name>A0A084T062_9BACT</name>
<feature type="binding site" evidence="7">
    <location>
        <begin position="109"/>
        <end position="110"/>
    </location>
    <ligand>
        <name>NADP(+)</name>
        <dbReference type="ChEBI" id="CHEBI:58349"/>
    </ligand>
</feature>
<dbReference type="EC" id="1.1.1.49" evidence="7"/>
<comment type="function">
    <text evidence="7">Catalyzes the oxidation of glucose 6-phosphate to 6-phosphogluconolactone.</text>
</comment>
<feature type="binding site" evidence="7">
    <location>
        <position position="204"/>
    </location>
    <ligand>
        <name>substrate</name>
    </ligand>
</feature>
<dbReference type="GO" id="GO:0009051">
    <property type="term" value="P:pentose-phosphate shunt, oxidative branch"/>
    <property type="evidence" value="ECO:0007669"/>
    <property type="project" value="TreeGrafter"/>
</dbReference>
<keyword evidence="3 7" id="KW-0313">Glucose metabolism</keyword>
<comment type="caution">
    <text evidence="10">The sequence shown here is derived from an EMBL/GenBank/DDBJ whole genome shotgun (WGS) entry which is preliminary data.</text>
</comment>
<dbReference type="InterPro" id="IPR019796">
    <property type="entry name" value="G6P_DH_AS"/>
</dbReference>
<dbReference type="AlphaFoldDB" id="A0A084T062"/>
<dbReference type="InterPro" id="IPR036291">
    <property type="entry name" value="NAD(P)-bd_dom_sf"/>
</dbReference>
<dbReference type="SUPFAM" id="SSF51735">
    <property type="entry name" value="NAD(P)-binding Rossmann-fold domains"/>
    <property type="match status" value="1"/>
</dbReference>
<feature type="binding site" evidence="7">
    <location>
        <position position="366"/>
    </location>
    <ligand>
        <name>substrate</name>
    </ligand>
</feature>
<keyword evidence="4 7" id="KW-0521">NADP</keyword>
<protein>
    <recommendedName>
        <fullName evidence="7">Glucose-6-phosphate 1-dehydrogenase</fullName>
        <shortName evidence="7">G6PD</shortName>
        <ecNumber evidence="7">1.1.1.49</ecNumber>
    </recommendedName>
</protein>
<feature type="domain" description="Glucose-6-phosphate dehydrogenase NAD-binding" evidence="8">
    <location>
        <begin position="29"/>
        <end position="213"/>
    </location>
</feature>
<comment type="pathway">
    <text evidence="1 7">Carbohydrate degradation; pentose phosphate pathway; D-ribulose 5-phosphate from D-glucose 6-phosphate (oxidative stage): step 1/3.</text>
</comment>
<evidence type="ECO:0000256" key="2">
    <source>
        <dbReference type="ARBA" id="ARBA00009975"/>
    </source>
</evidence>
<evidence type="ECO:0000256" key="6">
    <source>
        <dbReference type="ARBA" id="ARBA00023277"/>
    </source>
</evidence>
<evidence type="ECO:0000313" key="10">
    <source>
        <dbReference type="EMBL" id="KFA94097.1"/>
    </source>
</evidence>
<dbReference type="EMBL" id="JPMI01000026">
    <property type="protein sequence ID" value="KFA94097.1"/>
    <property type="molecule type" value="Genomic_DNA"/>
</dbReference>
<dbReference type="PROSITE" id="PS00069">
    <property type="entry name" value="G6P_DEHYDROGENASE"/>
    <property type="match status" value="1"/>
</dbReference>
<feature type="active site" description="Proton acceptor" evidence="7">
    <location>
        <position position="266"/>
    </location>
</feature>
<dbReference type="GO" id="GO:0005829">
    <property type="term" value="C:cytosol"/>
    <property type="evidence" value="ECO:0007669"/>
    <property type="project" value="TreeGrafter"/>
</dbReference>
<organism evidence="10 11">
    <name type="scientific">Archangium violaceum Cb vi76</name>
    <dbReference type="NCBI Taxonomy" id="1406225"/>
    <lineage>
        <taxon>Bacteria</taxon>
        <taxon>Pseudomonadati</taxon>
        <taxon>Myxococcota</taxon>
        <taxon>Myxococcia</taxon>
        <taxon>Myxococcales</taxon>
        <taxon>Cystobacterineae</taxon>
        <taxon>Archangiaceae</taxon>
        <taxon>Archangium</taxon>
    </lineage>
</organism>
<dbReference type="UniPathway" id="UPA00115">
    <property type="reaction ID" value="UER00408"/>
</dbReference>
<evidence type="ECO:0000256" key="5">
    <source>
        <dbReference type="ARBA" id="ARBA00023002"/>
    </source>
</evidence>
<feature type="binding site" evidence="7">
    <location>
        <position position="174"/>
    </location>
    <ligand>
        <name>NADP(+)</name>
        <dbReference type="ChEBI" id="CHEBI:58349"/>
    </ligand>
</feature>
<evidence type="ECO:0000256" key="4">
    <source>
        <dbReference type="ARBA" id="ARBA00022857"/>
    </source>
</evidence>
<keyword evidence="5 7" id="KW-0560">Oxidoreductase</keyword>
<dbReference type="Proteomes" id="UP000028547">
    <property type="component" value="Unassembled WGS sequence"/>
</dbReference>
<comment type="similarity">
    <text evidence="2 7">Belongs to the glucose-6-phosphate dehydrogenase family.</text>
</comment>
<dbReference type="GO" id="GO:0050661">
    <property type="term" value="F:NADP binding"/>
    <property type="evidence" value="ECO:0007669"/>
    <property type="project" value="UniProtKB-UniRule"/>
</dbReference>
<feature type="binding site" evidence="7">
    <location>
        <position position="242"/>
    </location>
    <ligand>
        <name>substrate</name>
    </ligand>
</feature>